<comment type="cofactor">
    <cofactor evidence="2">
        <name>Mg(2+)</name>
        <dbReference type="ChEBI" id="CHEBI:18420"/>
    </cofactor>
</comment>
<evidence type="ECO:0000256" key="6">
    <source>
        <dbReference type="ARBA" id="ARBA00012605"/>
    </source>
</evidence>
<dbReference type="InterPro" id="IPR048307">
    <property type="entry name" value="STT3_N"/>
</dbReference>
<feature type="compositionally biased region" description="Basic residues" evidence="20">
    <location>
        <begin position="754"/>
        <end position="771"/>
    </location>
</feature>
<feature type="transmembrane region" description="Helical" evidence="21">
    <location>
        <begin position="146"/>
        <end position="163"/>
    </location>
</feature>
<keyword evidence="14 21" id="KW-0472">Membrane</keyword>
<dbReference type="EMBL" id="KQ086140">
    <property type="protein sequence ID" value="KLO07421.1"/>
    <property type="molecule type" value="Genomic_DNA"/>
</dbReference>
<evidence type="ECO:0000256" key="14">
    <source>
        <dbReference type="ARBA" id="ARBA00023136"/>
    </source>
</evidence>
<evidence type="ECO:0000256" key="7">
    <source>
        <dbReference type="ARBA" id="ARBA00022676"/>
    </source>
</evidence>
<feature type="transmembrane region" description="Helical" evidence="21">
    <location>
        <begin position="303"/>
        <end position="328"/>
    </location>
</feature>
<evidence type="ECO:0000256" key="21">
    <source>
        <dbReference type="SAM" id="Phobius"/>
    </source>
</evidence>
<evidence type="ECO:0000313" key="24">
    <source>
        <dbReference type="EMBL" id="KLO07421.1"/>
    </source>
</evidence>
<dbReference type="EC" id="2.4.99.18" evidence="6"/>
<dbReference type="GO" id="GO:0008250">
    <property type="term" value="C:oligosaccharyltransferase complex"/>
    <property type="evidence" value="ECO:0007669"/>
    <property type="project" value="UniProtKB-ARBA"/>
</dbReference>
<dbReference type="FunFam" id="3.40.50.12610:FF:000001">
    <property type="entry name" value="Dolichyl-diphosphooligosaccharide--protein glycosyltransferase subunit STT3B"/>
    <property type="match status" value="1"/>
</dbReference>
<dbReference type="InterPro" id="IPR003674">
    <property type="entry name" value="Oligo_trans_STT3"/>
</dbReference>
<feature type="transmembrane region" description="Helical" evidence="21">
    <location>
        <begin position="88"/>
        <end position="108"/>
    </location>
</feature>
<evidence type="ECO:0000256" key="8">
    <source>
        <dbReference type="ARBA" id="ARBA00022679"/>
    </source>
</evidence>
<dbReference type="Gene3D" id="3.40.50.12610">
    <property type="match status" value="1"/>
</dbReference>
<evidence type="ECO:0000259" key="22">
    <source>
        <dbReference type="Pfam" id="PF02516"/>
    </source>
</evidence>
<feature type="domain" description="STT3/PglB/AglB core" evidence="23">
    <location>
        <begin position="565"/>
        <end position="617"/>
    </location>
</feature>
<feature type="transmembrane region" description="Helical" evidence="21">
    <location>
        <begin position="241"/>
        <end position="261"/>
    </location>
</feature>
<feature type="domain" description="Oligosaccharyl transferase STT3 N-terminal" evidence="22">
    <location>
        <begin position="32"/>
        <end position="423"/>
    </location>
</feature>
<keyword evidence="25" id="KW-1185">Reference proteome</keyword>
<accession>A0A0H2RRI7</accession>
<keyword evidence="16" id="KW-0464">Manganese</keyword>
<comment type="catalytic activity">
    <reaction evidence="17">
        <text>a di-trans,poly-cis-dolichyl diphosphooligosaccharide + L-asparaginyl-[protein] = N(4)-(oligosaccharide-(1-&gt;4)-N-acetyl-beta-D-glucosaminyl-(1-&gt;4)-N-acetyl-beta-D-glucosaminyl)-L-asparaginyl-[protein] + a di-trans,poly-cis-dolichyl diphosphate + H(+)</text>
        <dbReference type="Rhea" id="RHEA:22980"/>
        <dbReference type="Rhea" id="RHEA-COMP:12804"/>
        <dbReference type="Rhea" id="RHEA-COMP:12805"/>
        <dbReference type="Rhea" id="RHEA-COMP:19506"/>
        <dbReference type="Rhea" id="RHEA-COMP:19509"/>
        <dbReference type="ChEBI" id="CHEBI:15378"/>
        <dbReference type="ChEBI" id="CHEBI:50347"/>
        <dbReference type="ChEBI" id="CHEBI:57497"/>
        <dbReference type="ChEBI" id="CHEBI:57570"/>
        <dbReference type="ChEBI" id="CHEBI:132529"/>
        <dbReference type="EC" id="2.4.99.18"/>
    </reaction>
</comment>
<gene>
    <name evidence="24" type="ORF">SCHPADRAFT_1001685</name>
</gene>
<evidence type="ECO:0000256" key="5">
    <source>
        <dbReference type="ARBA" id="ARBA00010810"/>
    </source>
</evidence>
<evidence type="ECO:0000256" key="20">
    <source>
        <dbReference type="SAM" id="MobiDB-lite"/>
    </source>
</evidence>
<dbReference type="STRING" id="27342.A0A0H2RRI7"/>
<sequence>MPVAYSLPSGLSPSTVANISSLLRIGALFFVSGAAIASRLFAVINYESIIHEFDPWFNYRATRVLASKGFYEFWNWFDPTAWYPLGRVVGGTIYPGLMATSGVIYNVLRWLNLPVDIRNICVLLAPGFSAFTAWSMYMFTKEMKDESAGLLAAVFIGIAPGYISRSVAGSYDNEAIAIFLLMFTFYLWIKALKVGSAFFGTLAALFYFYMVAAWGGYAFITNMIPLHALTLLFMGRYTNRLYVAYSSWYAVGTLSSMQVPFVGFLPVRTSEHMAALGVFGLLQLVAFTDLVRSHVSSKQFQSLLRYSVAVLGLLGALTISAMTMKGWIAPWTGRFYSLWDTGYAKKYIPIIASVSEHQPTAWPSFFMDLHILIVLFPAGVFLCFNELRDEHVFIILYAVVASYFAGVMVRLMLTLTPVVCVSAAVALSTLLDRYMDPTEPEDTSVPAQIETESTSATEAKTPSKKAKKTGAATTSTTDSLDAVISSIIPASPKQKGIFGVVPRLVVIGNVVLMLSAFVAHCTWVTSNAYSSPSVVLSSNNPDGSKHIIDDFREAYYWLRQNTPTDAVVMSWWDYGYQIAGMADRPTLVDNNTWNNTHIATVGKAMSSSEEKAYPILRKHDVDYVLVIFGGLLGYSGDDINKFLWMVRIAQGVWPEEIQEPQYFTPRGEYRVDAQASETMKNSLMYKMSYYRFHELFGGGAAVDRVRNQQIPAPGPTLDYLDEAFTSDNWIVRIYQVKKEDLLGRDLKSANAFTHGKKRKRGKPLPRRKALP</sequence>
<feature type="region of interest" description="Disordered" evidence="20">
    <location>
        <begin position="438"/>
        <end position="472"/>
    </location>
</feature>
<dbReference type="InParanoid" id="A0A0H2RRI7"/>
<feature type="transmembrane region" description="Helical" evidence="21">
    <location>
        <begin position="365"/>
        <end position="384"/>
    </location>
</feature>
<comment type="pathway">
    <text evidence="4">Protein modification; protein glycosylation.</text>
</comment>
<keyword evidence="13 21" id="KW-1133">Transmembrane helix</keyword>
<feature type="transmembrane region" description="Helical" evidence="21">
    <location>
        <begin position="197"/>
        <end position="220"/>
    </location>
</feature>
<feature type="compositionally biased region" description="Low complexity" evidence="20">
    <location>
        <begin position="450"/>
        <end position="460"/>
    </location>
</feature>
<keyword evidence="8 24" id="KW-0808">Transferase</keyword>
<dbReference type="UniPathway" id="UPA00378"/>
<dbReference type="OrthoDB" id="10261066at2759"/>
<feature type="region of interest" description="Disordered" evidence="20">
    <location>
        <begin position="752"/>
        <end position="771"/>
    </location>
</feature>
<dbReference type="GO" id="GO:0004579">
    <property type="term" value="F:dolichyl-diphosphooligosaccharide-protein glycotransferase activity"/>
    <property type="evidence" value="ECO:0007669"/>
    <property type="project" value="UniProtKB-EC"/>
</dbReference>
<comment type="cofactor">
    <cofactor evidence="1">
        <name>Mn(2+)</name>
        <dbReference type="ChEBI" id="CHEBI:29035"/>
    </cofactor>
</comment>
<evidence type="ECO:0000256" key="17">
    <source>
        <dbReference type="ARBA" id="ARBA00048829"/>
    </source>
</evidence>
<feature type="transmembrane region" description="Helical" evidence="21">
    <location>
        <begin position="120"/>
        <end position="140"/>
    </location>
</feature>
<evidence type="ECO:0000256" key="18">
    <source>
        <dbReference type="ARBA" id="ARBA00059243"/>
    </source>
</evidence>
<protein>
    <recommendedName>
        <fullName evidence="19">Dolichyl-diphosphooligosaccharide--protein glycosyltransferase subunit STT3</fullName>
        <ecNumber evidence="6">2.4.99.18</ecNumber>
    </recommendedName>
</protein>
<evidence type="ECO:0000256" key="12">
    <source>
        <dbReference type="ARBA" id="ARBA00022842"/>
    </source>
</evidence>
<feature type="transmembrane region" description="Helical" evidence="21">
    <location>
        <begin position="21"/>
        <end position="44"/>
    </location>
</feature>
<evidence type="ECO:0000256" key="4">
    <source>
        <dbReference type="ARBA" id="ARBA00004922"/>
    </source>
</evidence>
<proteinExistence type="inferred from homology"/>
<keyword evidence="10" id="KW-0479">Metal-binding</keyword>
<keyword evidence="9 21" id="KW-0812">Transmembrane</keyword>
<dbReference type="PANTHER" id="PTHR13872">
    <property type="entry name" value="DOLICHYL-DIPHOSPHOOLIGOSACCHARIDE--PROTEIN GLYCOSYLTRANSFERASE SUBUNIT"/>
    <property type="match status" value="1"/>
</dbReference>
<evidence type="ECO:0000256" key="2">
    <source>
        <dbReference type="ARBA" id="ARBA00001946"/>
    </source>
</evidence>
<dbReference type="PANTHER" id="PTHR13872:SF1">
    <property type="entry name" value="DOLICHYL-DIPHOSPHOOLIGOSACCHARIDE--PROTEIN GLYCOSYLTRANSFERASE SUBUNIT STT3B"/>
    <property type="match status" value="1"/>
</dbReference>
<dbReference type="InterPro" id="IPR048999">
    <property type="entry name" value="STT3-PglB_core"/>
</dbReference>
<dbReference type="Pfam" id="PF02516">
    <property type="entry name" value="STT3"/>
    <property type="match status" value="1"/>
</dbReference>
<evidence type="ECO:0000256" key="16">
    <source>
        <dbReference type="ARBA" id="ARBA00023211"/>
    </source>
</evidence>
<keyword evidence="12" id="KW-0460">Magnesium</keyword>
<reference evidence="24 25" key="1">
    <citation type="submission" date="2015-04" db="EMBL/GenBank/DDBJ databases">
        <title>Complete genome sequence of Schizopora paradoxa KUC8140, a cosmopolitan wood degrader in East Asia.</title>
        <authorList>
            <consortium name="DOE Joint Genome Institute"/>
            <person name="Min B."/>
            <person name="Park H."/>
            <person name="Jang Y."/>
            <person name="Kim J.-J."/>
            <person name="Kim K.H."/>
            <person name="Pangilinan J."/>
            <person name="Lipzen A."/>
            <person name="Riley R."/>
            <person name="Grigoriev I.V."/>
            <person name="Spatafora J.W."/>
            <person name="Choi I.-G."/>
        </authorList>
    </citation>
    <scope>NUCLEOTIDE SEQUENCE [LARGE SCALE GENOMIC DNA]</scope>
    <source>
        <strain evidence="24 25">KUC8140</strain>
    </source>
</reference>
<keyword evidence="11" id="KW-0256">Endoplasmic reticulum</keyword>
<dbReference type="FunCoup" id="A0A0H2RRI7">
    <property type="interactions" value="686"/>
</dbReference>
<evidence type="ECO:0000256" key="11">
    <source>
        <dbReference type="ARBA" id="ARBA00022824"/>
    </source>
</evidence>
<evidence type="ECO:0000256" key="1">
    <source>
        <dbReference type="ARBA" id="ARBA00001936"/>
    </source>
</evidence>
<dbReference type="Pfam" id="PF21436">
    <property type="entry name" value="STT3-PglB_core"/>
    <property type="match status" value="1"/>
</dbReference>
<comment type="similarity">
    <text evidence="5">Belongs to the STT3 family.</text>
</comment>
<evidence type="ECO:0000256" key="15">
    <source>
        <dbReference type="ARBA" id="ARBA00023180"/>
    </source>
</evidence>
<feature type="transmembrane region" description="Helical" evidence="21">
    <location>
        <begin position="391"/>
        <end position="409"/>
    </location>
</feature>
<dbReference type="GO" id="GO:0043687">
    <property type="term" value="P:post-translational protein modification"/>
    <property type="evidence" value="ECO:0007669"/>
    <property type="project" value="TreeGrafter"/>
</dbReference>
<evidence type="ECO:0000256" key="10">
    <source>
        <dbReference type="ARBA" id="ARBA00022723"/>
    </source>
</evidence>
<dbReference type="AlphaFoldDB" id="A0A0H2RRI7"/>
<name>A0A0H2RRI7_9AGAM</name>
<comment type="function">
    <text evidence="18">Catalytic subunit of the oligosaccharyl transferase (OST) complex that catalyzes the initial transfer of a defined glycan (Glc(3)Man(9)GlcNAc(2) in eukaryotes) from the lipid carrier dolichol-pyrophosphate to an asparagine residue within an Asn-X-Ser/Thr consensus motif in nascent polypeptide chains, the first step in protein N-glycosylation. N-glycosylation occurs cotranslationally and the complex associates with the Sec61 complex at the channel-forming translocon complex that mediates protein translocation across the endoplasmic reticulum (ER). All subunits are required for a maximal enzyme activity. This subunit contains the active site and the acceptor peptide and donor lipid-linked oligosaccharide (LLO) binding pockets.</text>
</comment>
<feature type="transmembrane region" description="Helical" evidence="21">
    <location>
        <begin position="273"/>
        <end position="291"/>
    </location>
</feature>
<dbReference type="GO" id="GO:0018279">
    <property type="term" value="P:protein N-linked glycosylation via asparagine"/>
    <property type="evidence" value="ECO:0007669"/>
    <property type="project" value="TreeGrafter"/>
</dbReference>
<evidence type="ECO:0000256" key="13">
    <source>
        <dbReference type="ARBA" id="ARBA00022989"/>
    </source>
</evidence>
<dbReference type="GO" id="GO:0046872">
    <property type="term" value="F:metal ion binding"/>
    <property type="evidence" value="ECO:0007669"/>
    <property type="project" value="UniProtKB-KW"/>
</dbReference>
<evidence type="ECO:0000256" key="19">
    <source>
        <dbReference type="ARBA" id="ARBA00067960"/>
    </source>
</evidence>
<evidence type="ECO:0000256" key="3">
    <source>
        <dbReference type="ARBA" id="ARBA00004477"/>
    </source>
</evidence>
<evidence type="ECO:0000256" key="9">
    <source>
        <dbReference type="ARBA" id="ARBA00022692"/>
    </source>
</evidence>
<evidence type="ECO:0000313" key="25">
    <source>
        <dbReference type="Proteomes" id="UP000053477"/>
    </source>
</evidence>
<evidence type="ECO:0000259" key="23">
    <source>
        <dbReference type="Pfam" id="PF21436"/>
    </source>
</evidence>
<keyword evidence="15" id="KW-0325">Glycoprotein</keyword>
<feature type="transmembrane region" description="Helical" evidence="21">
    <location>
        <begin position="175"/>
        <end position="191"/>
    </location>
</feature>
<comment type="subcellular location">
    <subcellularLocation>
        <location evidence="3">Endoplasmic reticulum membrane</location>
        <topology evidence="3">Multi-pass membrane protein</topology>
    </subcellularLocation>
</comment>
<organism evidence="24 25">
    <name type="scientific">Schizopora paradoxa</name>
    <dbReference type="NCBI Taxonomy" id="27342"/>
    <lineage>
        <taxon>Eukaryota</taxon>
        <taxon>Fungi</taxon>
        <taxon>Dikarya</taxon>
        <taxon>Basidiomycota</taxon>
        <taxon>Agaricomycotina</taxon>
        <taxon>Agaricomycetes</taxon>
        <taxon>Hymenochaetales</taxon>
        <taxon>Schizoporaceae</taxon>
        <taxon>Schizopora</taxon>
    </lineage>
</organism>
<keyword evidence="7" id="KW-0328">Glycosyltransferase</keyword>
<dbReference type="Proteomes" id="UP000053477">
    <property type="component" value="Unassembled WGS sequence"/>
</dbReference>